<feature type="compositionally biased region" description="Acidic residues" evidence="1">
    <location>
        <begin position="121"/>
        <end position="142"/>
    </location>
</feature>
<dbReference type="KEGG" id="ota:OT_ostta06g04470"/>
<gene>
    <name evidence="2" type="ORF">OT_ostta06g04470</name>
</gene>
<accession>A0A090M8U4</accession>
<proteinExistence type="predicted"/>
<evidence type="ECO:0000313" key="2">
    <source>
        <dbReference type="EMBL" id="CEF98534.1"/>
    </source>
</evidence>
<reference evidence="2 3" key="2">
    <citation type="journal article" date="2014" name="BMC Genomics">
        <title>An improved genome of the model marine alga Ostreococcus tauri unfolds by assessing Illumina de novo assemblies.</title>
        <authorList>
            <person name="Blanc-Mathieu R."/>
            <person name="Verhelst B."/>
            <person name="Derelle E."/>
            <person name="Rombauts S."/>
            <person name="Bouget F.Y."/>
            <person name="Carre I."/>
            <person name="Chateau A."/>
            <person name="Eyre-Walker A."/>
            <person name="Grimsley N."/>
            <person name="Moreau H."/>
            <person name="Piegu B."/>
            <person name="Rivals E."/>
            <person name="Schackwitz W."/>
            <person name="Van de Peer Y."/>
            <person name="Piganeau G."/>
        </authorList>
    </citation>
    <scope>NUCLEOTIDE SEQUENCE [LARGE SCALE GENOMIC DNA]</scope>
    <source>
        <strain evidence="3">OTTH 0595 / CCAP 157/2 / RCC745</strain>
    </source>
</reference>
<sequence length="172" mass="19125">MIEELEAYARESKVDDLFRDMMTGCFKTRPSSPATYILEYLASSHPEESLEHARAFVDLKDGILRESAKRNAPDTADCVIDTAVADVTTPCAEVEKETPEEIVEAPLTMDANDESEHAEEQPEQEAFEPVEPVEDEGGDEIQEEKGSKTKGRDIVDESDREGEGDISVEQED</sequence>
<dbReference type="GeneID" id="9835325"/>
<evidence type="ECO:0000256" key="1">
    <source>
        <dbReference type="SAM" id="MobiDB-lite"/>
    </source>
</evidence>
<keyword evidence="3" id="KW-1185">Reference proteome</keyword>
<dbReference type="RefSeq" id="XP_022839315.1">
    <property type="nucleotide sequence ID" value="XM_022984122.1"/>
</dbReference>
<comment type="caution">
    <text evidence="2">The sequence shown here is derived from an EMBL/GenBank/DDBJ whole genome shotgun (WGS) entry which is preliminary data.</text>
</comment>
<dbReference type="EMBL" id="CAID01000006">
    <property type="protein sequence ID" value="CEF98534.1"/>
    <property type="molecule type" value="Genomic_DNA"/>
</dbReference>
<feature type="compositionally biased region" description="Basic and acidic residues" evidence="1">
    <location>
        <begin position="143"/>
        <end position="163"/>
    </location>
</feature>
<evidence type="ECO:0000313" key="3">
    <source>
        <dbReference type="Proteomes" id="UP000009170"/>
    </source>
</evidence>
<dbReference type="InParanoid" id="A0A090M8U4"/>
<dbReference type="OrthoDB" id="10519183at2759"/>
<organism evidence="2 3">
    <name type="scientific">Ostreococcus tauri</name>
    <name type="common">Marine green alga</name>
    <dbReference type="NCBI Taxonomy" id="70448"/>
    <lineage>
        <taxon>Eukaryota</taxon>
        <taxon>Viridiplantae</taxon>
        <taxon>Chlorophyta</taxon>
        <taxon>Mamiellophyceae</taxon>
        <taxon>Mamiellales</taxon>
        <taxon>Bathycoccaceae</taxon>
        <taxon>Ostreococcus</taxon>
    </lineage>
</organism>
<dbReference type="AlphaFoldDB" id="A0A090M8U4"/>
<feature type="region of interest" description="Disordered" evidence="1">
    <location>
        <begin position="91"/>
        <end position="172"/>
    </location>
</feature>
<reference evidence="3" key="1">
    <citation type="journal article" date="2006" name="Proc. Natl. Acad. Sci. U.S.A.">
        <title>Genome analysis of the smallest free-living eukaryote Ostreococcus tauri unveils many unique features.</title>
        <authorList>
            <person name="Derelle E."/>
            <person name="Ferraz C."/>
            <person name="Rombauts S."/>
            <person name="Rouze P."/>
            <person name="Worden A.Z."/>
            <person name="Robbens S."/>
            <person name="Partensky F."/>
            <person name="Degroeve S."/>
            <person name="Echeynie S."/>
            <person name="Cooke R."/>
            <person name="Saeys Y."/>
            <person name="Wuyts J."/>
            <person name="Jabbari K."/>
            <person name="Bowler C."/>
            <person name="Panaud O."/>
            <person name="Piegu B."/>
            <person name="Ball S.G."/>
            <person name="Ral J.-P."/>
            <person name="Bouget F.-Y."/>
            <person name="Piganeau G."/>
            <person name="De Baets B."/>
            <person name="Picard A."/>
            <person name="Delseny M."/>
            <person name="Demaille J."/>
            <person name="Van de Peer Y."/>
            <person name="Moreau H."/>
        </authorList>
    </citation>
    <scope>NUCLEOTIDE SEQUENCE [LARGE SCALE GENOMIC DNA]</scope>
    <source>
        <strain evidence="3">OTTH 0595 / CCAP 157/2 / RCC745</strain>
    </source>
</reference>
<dbReference type="SUPFAM" id="SSF47391">
    <property type="entry name" value="Dimerization-anchoring domain of cAMP-dependent PK regulatory subunit"/>
    <property type="match status" value="1"/>
</dbReference>
<name>A0A090M8U4_OSTTA</name>
<protein>
    <submittedName>
        <fullName evidence="2">Unnamed product</fullName>
    </submittedName>
</protein>
<dbReference type="Proteomes" id="UP000009170">
    <property type="component" value="Unassembled WGS sequence"/>
</dbReference>